<dbReference type="Proteomes" id="UP000663824">
    <property type="component" value="Unassembled WGS sequence"/>
</dbReference>
<dbReference type="EMBL" id="CAJNRE010002826">
    <property type="protein sequence ID" value="CAF1993937.1"/>
    <property type="molecule type" value="Genomic_DNA"/>
</dbReference>
<sequence length="178" mass="19841">MSMVHPYYHALIILSSTIDSTIAIQQSSVPNSSNYDAPVVTDLSNNNLVMMDDSLVSAQAPINVLSYVISQYMGTSTTNTSKLQRKEGLIVIVDKQQQVLDEIDALSDLDPQSDFNITTSSTAIDSNRLTTGTNNYQYIDTDPSRHISFYDTQQQPQIYPSCYRCNTVIYGNFTNCNK</sequence>
<evidence type="ECO:0000313" key="1">
    <source>
        <dbReference type="EMBL" id="CAF1993937.1"/>
    </source>
</evidence>
<evidence type="ECO:0000313" key="2">
    <source>
        <dbReference type="Proteomes" id="UP000663824"/>
    </source>
</evidence>
<organism evidence="1 2">
    <name type="scientific">Rotaria magnacalcarata</name>
    <dbReference type="NCBI Taxonomy" id="392030"/>
    <lineage>
        <taxon>Eukaryota</taxon>
        <taxon>Metazoa</taxon>
        <taxon>Spiralia</taxon>
        <taxon>Gnathifera</taxon>
        <taxon>Rotifera</taxon>
        <taxon>Eurotatoria</taxon>
        <taxon>Bdelloidea</taxon>
        <taxon>Philodinida</taxon>
        <taxon>Philodinidae</taxon>
        <taxon>Rotaria</taxon>
    </lineage>
</organism>
<protein>
    <submittedName>
        <fullName evidence="1">Uncharacterized protein</fullName>
    </submittedName>
</protein>
<accession>A0A816MW65</accession>
<proteinExistence type="predicted"/>
<reference evidence="1" key="1">
    <citation type="submission" date="2021-02" db="EMBL/GenBank/DDBJ databases">
        <authorList>
            <person name="Nowell W R."/>
        </authorList>
    </citation>
    <scope>NUCLEOTIDE SEQUENCE</scope>
</reference>
<dbReference type="AlphaFoldDB" id="A0A816MW65"/>
<gene>
    <name evidence="1" type="ORF">MBJ925_LOCUS7919</name>
</gene>
<comment type="caution">
    <text evidence="1">The sequence shown here is derived from an EMBL/GenBank/DDBJ whole genome shotgun (WGS) entry which is preliminary data.</text>
</comment>
<name>A0A816MW65_9BILA</name>